<dbReference type="RefSeq" id="WP_158066212.1">
    <property type="nucleotide sequence ID" value="NZ_CP042829.1"/>
</dbReference>
<accession>A0ABX6BZ65</accession>
<dbReference type="EMBL" id="CP042829">
    <property type="protein sequence ID" value="QFG02279.1"/>
    <property type="molecule type" value="Genomic_DNA"/>
</dbReference>
<organism evidence="1 2">
    <name type="scientific">Tepidiforma bonchosmolovskayae</name>
    <dbReference type="NCBI Taxonomy" id="2601677"/>
    <lineage>
        <taxon>Bacteria</taxon>
        <taxon>Bacillati</taxon>
        <taxon>Chloroflexota</taxon>
        <taxon>Tepidiformia</taxon>
        <taxon>Tepidiformales</taxon>
        <taxon>Tepidiformaceae</taxon>
        <taxon>Tepidiforma</taxon>
    </lineage>
</organism>
<dbReference type="Proteomes" id="UP000326331">
    <property type="component" value="Chromosome"/>
</dbReference>
<protein>
    <submittedName>
        <fullName evidence="1">Uncharacterized protein</fullName>
    </submittedName>
</protein>
<name>A0ABX6BZ65_9CHLR</name>
<sequence length="63" mass="6975">MTRNTTSFSPCPLCGRQTRAHSRILIADVEPIGRRRTSYATVICRDCAFAMVLRSEAAAMRAS</sequence>
<proteinExistence type="predicted"/>
<evidence type="ECO:0000313" key="2">
    <source>
        <dbReference type="Proteomes" id="UP000326331"/>
    </source>
</evidence>
<evidence type="ECO:0000313" key="1">
    <source>
        <dbReference type="EMBL" id="QFG02279.1"/>
    </source>
</evidence>
<gene>
    <name evidence="1" type="ORF">Tbon_02890</name>
</gene>
<keyword evidence="2" id="KW-1185">Reference proteome</keyword>
<reference evidence="1 2" key="1">
    <citation type="submission" date="2019-10" db="EMBL/GenBank/DDBJ databases">
        <title>Thermopilla bonchosmolovskayae gen. nov., sp. nov., a moderately thermophilic Chloroflexi bacterium from a Chukotka hot spring (Arctic, Russia), representing a novel classis Thermopillaia, which include previously uncultivated lineage OLB14.</title>
        <authorList>
            <person name="Kochetkova T.V."/>
            <person name="Zayulina K.S."/>
            <person name="Zhigarkov V.S."/>
            <person name="Minaev N.V."/>
            <person name="Novikov A."/>
            <person name="Toshchakov S.V."/>
            <person name="Elcheninov A.G."/>
            <person name="Kublanov I.V."/>
        </authorList>
    </citation>
    <scope>NUCLEOTIDE SEQUENCE [LARGE SCALE GENOMIC DNA]</scope>
    <source>
        <strain evidence="1 2">3753O</strain>
    </source>
</reference>